<dbReference type="Proteomes" id="UP000035213">
    <property type="component" value="Chromosome"/>
</dbReference>
<dbReference type="PROSITE" id="PS51257">
    <property type="entry name" value="PROKAR_LIPOPROTEIN"/>
    <property type="match status" value="1"/>
</dbReference>
<name>A0A0G3M2I8_CHRGL</name>
<evidence type="ECO:0008006" key="3">
    <source>
        <dbReference type="Google" id="ProtNLM"/>
    </source>
</evidence>
<organism evidence="1 2">
    <name type="scientific">Chryseobacterium gallinarum</name>
    <dbReference type="NCBI Taxonomy" id="1324352"/>
    <lineage>
        <taxon>Bacteria</taxon>
        <taxon>Pseudomonadati</taxon>
        <taxon>Bacteroidota</taxon>
        <taxon>Flavobacteriia</taxon>
        <taxon>Flavobacteriales</taxon>
        <taxon>Weeksellaceae</taxon>
        <taxon>Chryseobacterium group</taxon>
        <taxon>Chryseobacterium</taxon>
    </lineage>
</organism>
<dbReference type="STRING" id="1324352.OK18_05805"/>
<dbReference type="OrthoDB" id="1267966at2"/>
<sequence>MILPNLKLNRFIIVFLLIFFSCNKDNTVNNTIINEATQVIKNTSHLKSKNITYLYNDIRDNDSIIGITYGLPVYEKDRYYVKKINNKVLLIEKNIYNRFFKNENLKFCNDPSYFRSKDYFPNIGEPYFVNIFIKNGKVQKIERQNIPEK</sequence>
<dbReference type="AlphaFoldDB" id="A0A0G3M2I8"/>
<reference evidence="1 2" key="1">
    <citation type="submission" date="2014-11" db="EMBL/GenBank/DDBJ databases">
        <authorList>
            <person name="Park G.-S."/>
            <person name="Hong S.-J."/>
            <person name="Jung B.K."/>
            <person name="Khan A.R."/>
            <person name="Kwak Y."/>
            <person name="Shin J.-H."/>
        </authorList>
    </citation>
    <scope>NUCLEOTIDE SEQUENCE [LARGE SCALE GENOMIC DNA]</scope>
    <source>
        <strain evidence="1 2">DSM 27622</strain>
    </source>
</reference>
<accession>A0A0G3M2I8</accession>
<dbReference type="PATRIC" id="fig|1324352.5.peg.1230"/>
<dbReference type="KEGG" id="cgn:OK18_05805"/>
<evidence type="ECO:0000313" key="1">
    <source>
        <dbReference type="EMBL" id="AKK72218.1"/>
    </source>
</evidence>
<gene>
    <name evidence="1" type="ORF">OK18_05805</name>
</gene>
<dbReference type="EMBL" id="CP009928">
    <property type="protein sequence ID" value="AKK72218.1"/>
    <property type="molecule type" value="Genomic_DNA"/>
</dbReference>
<dbReference type="RefSeq" id="WP_053327410.1">
    <property type="nucleotide sequence ID" value="NZ_CP009928.1"/>
</dbReference>
<evidence type="ECO:0000313" key="2">
    <source>
        <dbReference type="Proteomes" id="UP000035213"/>
    </source>
</evidence>
<proteinExistence type="predicted"/>
<protein>
    <recommendedName>
        <fullName evidence="3">Lipoprotein</fullName>
    </recommendedName>
</protein>